<dbReference type="NCBIfam" id="TIGR00803">
    <property type="entry name" value="nst"/>
    <property type="match status" value="1"/>
</dbReference>
<keyword evidence="7" id="KW-1185">Reference proteome</keyword>
<dbReference type="OrthoDB" id="408493at2759"/>
<dbReference type="EMBL" id="KV784361">
    <property type="protein sequence ID" value="OEU13727.1"/>
    <property type="molecule type" value="Genomic_DNA"/>
</dbReference>
<dbReference type="InterPro" id="IPR037185">
    <property type="entry name" value="EmrE-like"/>
</dbReference>
<dbReference type="PANTHER" id="PTHR10231">
    <property type="entry name" value="NUCLEOTIDE-SUGAR TRANSMEMBRANE TRANSPORTER"/>
    <property type="match status" value="1"/>
</dbReference>
<evidence type="ECO:0000256" key="2">
    <source>
        <dbReference type="ARBA" id="ARBA00022692"/>
    </source>
</evidence>
<evidence type="ECO:0000256" key="1">
    <source>
        <dbReference type="ARBA" id="ARBA00004141"/>
    </source>
</evidence>
<evidence type="ECO:0000256" key="3">
    <source>
        <dbReference type="ARBA" id="ARBA00022989"/>
    </source>
</evidence>
<evidence type="ECO:0000313" key="7">
    <source>
        <dbReference type="Proteomes" id="UP000095751"/>
    </source>
</evidence>
<gene>
    <name evidence="6" type="ORF">FRACYDRAFT_139357</name>
</gene>
<dbReference type="Pfam" id="PF04142">
    <property type="entry name" value="Nuc_sug_transp"/>
    <property type="match status" value="1"/>
</dbReference>
<keyword evidence="4 5" id="KW-0472">Membrane</keyword>
<feature type="transmembrane region" description="Helical" evidence="5">
    <location>
        <begin position="215"/>
        <end position="233"/>
    </location>
</feature>
<evidence type="ECO:0008006" key="8">
    <source>
        <dbReference type="Google" id="ProtNLM"/>
    </source>
</evidence>
<comment type="subcellular location">
    <subcellularLocation>
        <location evidence="1">Membrane</location>
        <topology evidence="1">Multi-pass membrane protein</topology>
    </subcellularLocation>
</comment>
<feature type="transmembrane region" description="Helical" evidence="5">
    <location>
        <begin position="245"/>
        <end position="268"/>
    </location>
</feature>
<dbReference type="GO" id="GO:0015165">
    <property type="term" value="F:pyrimidine nucleotide-sugar transmembrane transporter activity"/>
    <property type="evidence" value="ECO:0007669"/>
    <property type="project" value="InterPro"/>
</dbReference>
<dbReference type="KEGG" id="fcy:FRACYDRAFT_139357"/>
<dbReference type="Proteomes" id="UP000095751">
    <property type="component" value="Unassembled WGS sequence"/>
</dbReference>
<feature type="non-terminal residue" evidence="6">
    <location>
        <position position="1"/>
    </location>
</feature>
<feature type="transmembrane region" description="Helical" evidence="5">
    <location>
        <begin position="173"/>
        <end position="195"/>
    </location>
</feature>
<name>A0A1E7F6E7_9STRA</name>
<keyword evidence="2 5" id="KW-0812">Transmembrane</keyword>
<sequence length="318" mass="34961">LRLAYLALNCIIGSIYTMMRRYSQGVLKEKYSINEVMVLAEFFKVVINLVMIDSNVDDVPVKASINGEHSLIYTIFNSGEIVVLAVIYATCHVSNYIALRCITAGMVTMAGQCKILRTAFFSVIIVGRRYSAKKWLAMALLVVGVVWYSQPVLLNTHKKELRHSNNPIIGPNIVLLGYAAIFLSVILSGLGSVIFEKIVRTDSKQFTIWERNFQLAFVSIFVFLVFVAVEGGGPTGQVGAGWSMMAVLLALTASISGLVISMTIFHCNAELKCISSAMGILLNSVLDHVLFGGPLTITMLFATMVVFLALYIYSSERT</sequence>
<feature type="transmembrane region" description="Helical" evidence="5">
    <location>
        <begin position="289"/>
        <end position="313"/>
    </location>
</feature>
<evidence type="ECO:0000313" key="6">
    <source>
        <dbReference type="EMBL" id="OEU13727.1"/>
    </source>
</evidence>
<feature type="non-terminal residue" evidence="6">
    <location>
        <position position="318"/>
    </location>
</feature>
<dbReference type="SUPFAM" id="SSF103481">
    <property type="entry name" value="Multidrug resistance efflux transporter EmrE"/>
    <property type="match status" value="1"/>
</dbReference>
<accession>A0A1E7F6E7</accession>
<evidence type="ECO:0000256" key="4">
    <source>
        <dbReference type="ARBA" id="ARBA00023136"/>
    </source>
</evidence>
<keyword evidence="3 5" id="KW-1133">Transmembrane helix</keyword>
<protein>
    <recommendedName>
        <fullName evidence="8">Nucleotide-sugar transporter</fullName>
    </recommendedName>
</protein>
<feature type="transmembrane region" description="Helical" evidence="5">
    <location>
        <begin position="135"/>
        <end position="153"/>
    </location>
</feature>
<dbReference type="InterPro" id="IPR007271">
    <property type="entry name" value="Nuc_sug_transpt"/>
</dbReference>
<dbReference type="GO" id="GO:0000139">
    <property type="term" value="C:Golgi membrane"/>
    <property type="evidence" value="ECO:0007669"/>
    <property type="project" value="InterPro"/>
</dbReference>
<organism evidence="6 7">
    <name type="scientific">Fragilariopsis cylindrus CCMP1102</name>
    <dbReference type="NCBI Taxonomy" id="635003"/>
    <lineage>
        <taxon>Eukaryota</taxon>
        <taxon>Sar</taxon>
        <taxon>Stramenopiles</taxon>
        <taxon>Ochrophyta</taxon>
        <taxon>Bacillariophyta</taxon>
        <taxon>Bacillariophyceae</taxon>
        <taxon>Bacillariophycidae</taxon>
        <taxon>Bacillariales</taxon>
        <taxon>Bacillariaceae</taxon>
        <taxon>Fragilariopsis</taxon>
    </lineage>
</organism>
<proteinExistence type="predicted"/>
<dbReference type="InParanoid" id="A0A1E7F6E7"/>
<reference evidence="6 7" key="1">
    <citation type="submission" date="2016-09" db="EMBL/GenBank/DDBJ databases">
        <title>Extensive genetic diversity and differential bi-allelic expression allows diatom success in the polar Southern Ocean.</title>
        <authorList>
            <consortium name="DOE Joint Genome Institute"/>
            <person name="Mock T."/>
            <person name="Otillar R.P."/>
            <person name="Strauss J."/>
            <person name="Dupont C."/>
            <person name="Frickenhaus S."/>
            <person name="Maumus F."/>
            <person name="Mcmullan M."/>
            <person name="Sanges R."/>
            <person name="Schmutz J."/>
            <person name="Toseland A."/>
            <person name="Valas R."/>
            <person name="Veluchamy A."/>
            <person name="Ward B.J."/>
            <person name="Allen A."/>
            <person name="Barry K."/>
            <person name="Falciatore A."/>
            <person name="Ferrante M."/>
            <person name="Fortunato A.E."/>
            <person name="Gloeckner G."/>
            <person name="Gruber A."/>
            <person name="Hipkin R."/>
            <person name="Janech M."/>
            <person name="Kroth P."/>
            <person name="Leese F."/>
            <person name="Lindquist E."/>
            <person name="Lyon B.R."/>
            <person name="Martin J."/>
            <person name="Mayer C."/>
            <person name="Parker M."/>
            <person name="Quesneville H."/>
            <person name="Raymond J."/>
            <person name="Uhlig C."/>
            <person name="Valentin K.U."/>
            <person name="Worden A.Z."/>
            <person name="Armbrust E.V."/>
            <person name="Bowler C."/>
            <person name="Green B."/>
            <person name="Moulton V."/>
            <person name="Van Oosterhout C."/>
            <person name="Grigoriev I."/>
        </authorList>
    </citation>
    <scope>NUCLEOTIDE SEQUENCE [LARGE SCALE GENOMIC DNA]</scope>
    <source>
        <strain evidence="6 7">CCMP1102</strain>
    </source>
</reference>
<dbReference type="AlphaFoldDB" id="A0A1E7F6E7"/>
<evidence type="ECO:0000256" key="5">
    <source>
        <dbReference type="SAM" id="Phobius"/>
    </source>
</evidence>